<organism evidence="3 4">
    <name type="scientific">Pseudomonas aegrilactucae</name>
    <dbReference type="NCBI Taxonomy" id="2854028"/>
    <lineage>
        <taxon>Bacteria</taxon>
        <taxon>Pseudomonadati</taxon>
        <taxon>Pseudomonadota</taxon>
        <taxon>Gammaproteobacteria</taxon>
        <taxon>Pseudomonadales</taxon>
        <taxon>Pseudomonadaceae</taxon>
        <taxon>Pseudomonas</taxon>
    </lineage>
</organism>
<name>A0A9Q2XIM2_9PSED</name>
<feature type="compositionally biased region" description="Basic and acidic residues" evidence="1">
    <location>
        <begin position="1"/>
        <end position="11"/>
    </location>
</feature>
<evidence type="ECO:0000256" key="2">
    <source>
        <dbReference type="SAM" id="Phobius"/>
    </source>
</evidence>
<accession>A0A9Q2XIM2</accession>
<proteinExistence type="predicted"/>
<dbReference type="RefSeq" id="WP_217975431.1">
    <property type="nucleotide sequence ID" value="NZ_JAHTBI010000035.1"/>
</dbReference>
<dbReference type="AlphaFoldDB" id="A0A9Q2XIM2"/>
<feature type="compositionally biased region" description="Polar residues" evidence="1">
    <location>
        <begin position="22"/>
        <end position="41"/>
    </location>
</feature>
<dbReference type="EMBL" id="JAHTBI010000035">
    <property type="protein sequence ID" value="MBV6287383.1"/>
    <property type="molecule type" value="Genomic_DNA"/>
</dbReference>
<feature type="region of interest" description="Disordered" evidence="1">
    <location>
        <begin position="1"/>
        <end position="41"/>
    </location>
</feature>
<feature type="transmembrane region" description="Helical" evidence="2">
    <location>
        <begin position="62"/>
        <end position="87"/>
    </location>
</feature>
<keyword evidence="2" id="KW-1133">Transmembrane helix</keyword>
<comment type="caution">
    <text evidence="3">The sequence shown here is derived from an EMBL/GenBank/DDBJ whole genome shotgun (WGS) entry which is preliminary data.</text>
</comment>
<sequence length="168" mass="17835">MTDKEVFEEAPKNQGSGEKVTYTGTASVSGDSEGSAGGVNNPTIADKNWKDALSSVQHIKELGVIVAVSLALVWLLCILTGFVSSITELFTEAVRLHSAPVTVVKTMDWHVILIGSALILGVSAILIVLLKSVFDSGRSDKKTPDGLALGDMPFGEVVKSVQSFFQKK</sequence>
<evidence type="ECO:0000313" key="4">
    <source>
        <dbReference type="Proteomes" id="UP001106592"/>
    </source>
</evidence>
<gene>
    <name evidence="3" type="ORF">KUO17_10140</name>
</gene>
<reference evidence="3" key="1">
    <citation type="journal article" date="2022" name="Int. J. Syst. Evol. Microbiol.">
        <title>Pseudomonas aegrilactucae sp. nov. and Pseudomonas morbosilactucae sp. nov., pathogens causing bacterial rot of lettuce in Japan.</title>
        <authorList>
            <person name="Sawada H."/>
            <person name="Fujikawa T."/>
            <person name="Satou M."/>
        </authorList>
    </citation>
    <scope>NUCLEOTIDE SEQUENCE</scope>
    <source>
        <strain evidence="3">MAFF 301350</strain>
    </source>
</reference>
<evidence type="ECO:0000256" key="1">
    <source>
        <dbReference type="SAM" id="MobiDB-lite"/>
    </source>
</evidence>
<keyword evidence="2" id="KW-0812">Transmembrane</keyword>
<protein>
    <submittedName>
        <fullName evidence="3">Uncharacterized protein</fullName>
    </submittedName>
</protein>
<dbReference type="Proteomes" id="UP001106592">
    <property type="component" value="Unassembled WGS sequence"/>
</dbReference>
<feature type="transmembrane region" description="Helical" evidence="2">
    <location>
        <begin position="107"/>
        <end position="130"/>
    </location>
</feature>
<keyword evidence="2" id="KW-0472">Membrane</keyword>
<evidence type="ECO:0000313" key="3">
    <source>
        <dbReference type="EMBL" id="MBV6287383.1"/>
    </source>
</evidence>
<reference evidence="3" key="2">
    <citation type="journal article" date="2023" name="Plant Pathol.">
        <title>Dismantling and reorganizing Pseudomonas marginalis sensu#lato.</title>
        <authorList>
            <person name="Sawada H."/>
            <person name="Fujikawa T."/>
            <person name="Satou M."/>
        </authorList>
    </citation>
    <scope>NUCLEOTIDE SEQUENCE</scope>
    <source>
        <strain evidence="3">MAFF 301350</strain>
    </source>
</reference>
<keyword evidence="4" id="KW-1185">Reference proteome</keyword>